<dbReference type="Proteomes" id="UP000238350">
    <property type="component" value="Unassembled WGS sequence"/>
</dbReference>
<protein>
    <submittedName>
        <fullName evidence="6">Ribosome-releasing factor 2, mitochondrial</fullName>
    </submittedName>
</protein>
<accession>A0A2T0FKD0</accession>
<dbReference type="GO" id="GO:0005759">
    <property type="term" value="C:mitochondrial matrix"/>
    <property type="evidence" value="ECO:0007669"/>
    <property type="project" value="UniProtKB-ARBA"/>
</dbReference>
<dbReference type="InterPro" id="IPR035649">
    <property type="entry name" value="EFG_V"/>
</dbReference>
<gene>
    <name evidence="6" type="ORF">B9G98_03060</name>
</gene>
<dbReference type="InterPro" id="IPR009000">
    <property type="entry name" value="Transl_B-barrel_sf"/>
</dbReference>
<dbReference type="InterPro" id="IPR031157">
    <property type="entry name" value="G_TR_CS"/>
</dbReference>
<evidence type="ECO:0000313" key="7">
    <source>
        <dbReference type="Proteomes" id="UP000238350"/>
    </source>
</evidence>
<dbReference type="PROSITE" id="PS00301">
    <property type="entry name" value="G_TR_1"/>
    <property type="match status" value="1"/>
</dbReference>
<dbReference type="SUPFAM" id="SSF54980">
    <property type="entry name" value="EF-G C-terminal domain-like"/>
    <property type="match status" value="2"/>
</dbReference>
<dbReference type="PROSITE" id="PS51722">
    <property type="entry name" value="G_TR_2"/>
    <property type="match status" value="1"/>
</dbReference>
<dbReference type="CDD" id="cd03713">
    <property type="entry name" value="EFG_mtEFG_C"/>
    <property type="match status" value="1"/>
</dbReference>
<dbReference type="Gene3D" id="2.40.30.10">
    <property type="entry name" value="Translation factors"/>
    <property type="match status" value="1"/>
</dbReference>
<evidence type="ECO:0000256" key="1">
    <source>
        <dbReference type="ARBA" id="ARBA00022741"/>
    </source>
</evidence>
<dbReference type="OrthoDB" id="198619at2759"/>
<dbReference type="Pfam" id="PF22042">
    <property type="entry name" value="EF-G_D2"/>
    <property type="match status" value="1"/>
</dbReference>
<reference evidence="6 7" key="1">
    <citation type="submission" date="2017-04" db="EMBL/GenBank/DDBJ databases">
        <title>Genome sequencing of [Candida] sorbophila.</title>
        <authorList>
            <person name="Ahn J.O."/>
        </authorList>
    </citation>
    <scope>NUCLEOTIDE SEQUENCE [LARGE SCALE GENOMIC DNA]</scope>
    <source>
        <strain evidence="6 7">DS02</strain>
    </source>
</reference>
<dbReference type="InterPro" id="IPR000640">
    <property type="entry name" value="EFG_V-like"/>
</dbReference>
<comment type="caution">
    <text evidence="6">The sequence shown here is derived from an EMBL/GenBank/DDBJ whole genome shotgun (WGS) entry which is preliminary data.</text>
</comment>
<dbReference type="GO" id="GO:0032790">
    <property type="term" value="P:ribosome disassembly"/>
    <property type="evidence" value="ECO:0007669"/>
    <property type="project" value="TreeGrafter"/>
</dbReference>
<dbReference type="RefSeq" id="XP_024665385.1">
    <property type="nucleotide sequence ID" value="XM_024809617.1"/>
</dbReference>
<dbReference type="AlphaFoldDB" id="A0A2T0FKD0"/>
<dbReference type="FunFam" id="3.40.50.300:FF:000514">
    <property type="entry name" value="Ribosome-releasing factor 2, mitochondrial"/>
    <property type="match status" value="1"/>
</dbReference>
<organism evidence="6 7">
    <name type="scientific">Wickerhamiella sorbophila</name>
    <dbReference type="NCBI Taxonomy" id="45607"/>
    <lineage>
        <taxon>Eukaryota</taxon>
        <taxon>Fungi</taxon>
        <taxon>Dikarya</taxon>
        <taxon>Ascomycota</taxon>
        <taxon>Saccharomycotina</taxon>
        <taxon>Dipodascomycetes</taxon>
        <taxon>Dipodascales</taxon>
        <taxon>Trichomonascaceae</taxon>
        <taxon>Wickerhamiella</taxon>
    </lineage>
</organism>
<dbReference type="SMART" id="SM00838">
    <property type="entry name" value="EFG_C"/>
    <property type="match status" value="1"/>
</dbReference>
<keyword evidence="3" id="KW-0496">Mitochondrion</keyword>
<evidence type="ECO:0000256" key="4">
    <source>
        <dbReference type="ARBA" id="ARBA00023134"/>
    </source>
</evidence>
<dbReference type="Pfam" id="PF14492">
    <property type="entry name" value="EFG_III"/>
    <property type="match status" value="1"/>
</dbReference>
<keyword evidence="4" id="KW-0342">GTP-binding</keyword>
<dbReference type="GeneID" id="36516808"/>
<dbReference type="SUPFAM" id="SSF50447">
    <property type="entry name" value="Translation proteins"/>
    <property type="match status" value="1"/>
</dbReference>
<dbReference type="InterPro" id="IPR027417">
    <property type="entry name" value="P-loop_NTPase"/>
</dbReference>
<dbReference type="CDD" id="cd16262">
    <property type="entry name" value="EFG_III"/>
    <property type="match status" value="1"/>
</dbReference>
<dbReference type="STRING" id="45607.A0A2T0FKD0"/>
<keyword evidence="1" id="KW-0547">Nucleotide-binding</keyword>
<evidence type="ECO:0000256" key="3">
    <source>
        <dbReference type="ARBA" id="ARBA00023128"/>
    </source>
</evidence>
<dbReference type="InterPro" id="IPR000795">
    <property type="entry name" value="T_Tr_GTP-bd_dom"/>
</dbReference>
<dbReference type="EMBL" id="NDIQ01000021">
    <property type="protein sequence ID" value="PRT55440.1"/>
    <property type="molecule type" value="Genomic_DNA"/>
</dbReference>
<dbReference type="GO" id="GO:0003924">
    <property type="term" value="F:GTPase activity"/>
    <property type="evidence" value="ECO:0007669"/>
    <property type="project" value="InterPro"/>
</dbReference>
<keyword evidence="7" id="KW-1185">Reference proteome</keyword>
<dbReference type="InterPro" id="IPR041095">
    <property type="entry name" value="EFG_II"/>
</dbReference>
<keyword evidence="2" id="KW-0648">Protein biosynthesis</keyword>
<dbReference type="GO" id="GO:0032543">
    <property type="term" value="P:mitochondrial translation"/>
    <property type="evidence" value="ECO:0007669"/>
    <property type="project" value="TreeGrafter"/>
</dbReference>
<proteinExistence type="predicted"/>
<dbReference type="InterPro" id="IPR005225">
    <property type="entry name" value="Small_GTP-bd"/>
</dbReference>
<dbReference type="PANTHER" id="PTHR43261">
    <property type="entry name" value="TRANSLATION ELONGATION FACTOR G-RELATED"/>
    <property type="match status" value="1"/>
</dbReference>
<dbReference type="SUPFAM" id="SSF52540">
    <property type="entry name" value="P-loop containing nucleoside triphosphate hydrolases"/>
    <property type="match status" value="1"/>
</dbReference>
<evidence type="ECO:0000313" key="6">
    <source>
        <dbReference type="EMBL" id="PRT55440.1"/>
    </source>
</evidence>
<evidence type="ECO:0000256" key="2">
    <source>
        <dbReference type="ARBA" id="ARBA00022917"/>
    </source>
</evidence>
<dbReference type="InterPro" id="IPR053905">
    <property type="entry name" value="EF-G-like_DII"/>
</dbReference>
<dbReference type="Gene3D" id="3.40.50.300">
    <property type="entry name" value="P-loop containing nucleotide triphosphate hydrolases"/>
    <property type="match status" value="1"/>
</dbReference>
<dbReference type="Pfam" id="PF00009">
    <property type="entry name" value="GTP_EFTU"/>
    <property type="match status" value="1"/>
</dbReference>
<feature type="domain" description="Tr-type G" evidence="5">
    <location>
        <begin position="1"/>
        <end position="258"/>
    </location>
</feature>
<dbReference type="Pfam" id="PF00679">
    <property type="entry name" value="EFG_C"/>
    <property type="match status" value="2"/>
</dbReference>
<dbReference type="Gene3D" id="3.30.70.240">
    <property type="match status" value="1"/>
</dbReference>
<name>A0A2T0FKD0_9ASCO</name>
<dbReference type="PANTHER" id="PTHR43261:SF1">
    <property type="entry name" value="RIBOSOME-RELEASING FACTOR 2, MITOCHONDRIAL"/>
    <property type="match status" value="1"/>
</dbReference>
<dbReference type="NCBIfam" id="TIGR00231">
    <property type="entry name" value="small_GTP"/>
    <property type="match status" value="1"/>
</dbReference>
<dbReference type="Gene3D" id="3.30.70.870">
    <property type="entry name" value="Elongation Factor G (Translational Gtpase), domain 3"/>
    <property type="match status" value="1"/>
</dbReference>
<sequence>MLYYAGLTSRLGNVDAGDTVTDFLPAERERGITIQSAAITFGWNKATVNLIDTPGHADFGFEVVRSLRILDGAITVLDAVAGVEAQTEKVWAQASDLNIPKIVYINKMDRAGAGFSRTVREVVSKLRTPVALVNIPYFRDHEFKGVIDVFSKSVIQWSGDGKHVEVSPASEIGPDVAKEAQAARDALVDSLSIDEEVVDAFLEAEEDFDAVPSDLLKRALARLTQSNQIVPVLCGSSFRNIGVQPLLDSVVEYLPPPKIEAAPQNTMQALAFKVRYDPIRGPLVYVRVYTGTLKRGSTVLNTTTQTKEKTTKLLQMQADQPIDIAEIPAGSIGVLVGTKDIKTGDTLIAHPTKKDGISTLPQDIKKTKLMPIEIPEPVFVSRITPVSVADIRSMKAALDILLREDPSLNLSYDDETGQWLLAGMGELHLEIARDRLVQDLKANVEVGEIMITLKETLAGSANGSAKRESDNGSVSAVVEIEPLVEQEGYKLTDSNVYSVRHPRHPVLSNDEIAAAVGVGITPVLASGGKVGRRALFELNFSVKLDLAPELQSTDAISAAVREASLEALASTPLGQFTLLEPVMKVAITVPKTEMGTVMTDLSSNRRGHILGLGDESTASDDKFQQMASSMYAPTDHTMYLSKHEEQQAQPAVLHAHVPLRKMVGYLTSLRSITQGRGTIQMTFASFEPVESRDIDQVLTH</sequence>
<dbReference type="GO" id="GO:0005525">
    <property type="term" value="F:GTP binding"/>
    <property type="evidence" value="ECO:0007669"/>
    <property type="project" value="UniProtKB-KW"/>
</dbReference>
<evidence type="ECO:0000259" key="5">
    <source>
        <dbReference type="PROSITE" id="PS51722"/>
    </source>
</evidence>
<dbReference type="InterPro" id="IPR009022">
    <property type="entry name" value="EFG_III"/>
</dbReference>
<dbReference type="InterPro" id="IPR035647">
    <property type="entry name" value="EFG_III/V"/>
</dbReference>